<evidence type="ECO:0000313" key="2">
    <source>
        <dbReference type="EMBL" id="QHA89766.1"/>
    </source>
</evidence>
<reference evidence="2 3" key="1">
    <citation type="submission" date="2019-07" db="EMBL/GenBank/DDBJ databases">
        <title>Serratia dokdonensis sp. nov., an elicitor of systemic resistance in Nicotiana Tabacum.</title>
        <authorList>
            <person name="Son J.-S."/>
            <person name="Hwang Y.-J."/>
            <person name="Lee S.-Y."/>
            <person name="Ghim S.-Y."/>
        </authorList>
    </citation>
    <scope>NUCLEOTIDE SEQUENCE [LARGE SCALE GENOMIC DNA]</scope>
    <source>
        <strain evidence="2 3">KUDC3025</strain>
    </source>
</reference>
<dbReference type="RefSeq" id="WP_160031292.1">
    <property type="nucleotide sequence ID" value="NZ_CP041764.1"/>
</dbReference>
<organism evidence="2 3">
    <name type="scientific">Serratia rhizosphaerae</name>
    <dbReference type="NCBI Taxonomy" id="2597702"/>
    <lineage>
        <taxon>Bacteria</taxon>
        <taxon>Pseudomonadati</taxon>
        <taxon>Pseudomonadota</taxon>
        <taxon>Gammaproteobacteria</taxon>
        <taxon>Enterobacterales</taxon>
        <taxon>Yersiniaceae</taxon>
        <taxon>Serratia</taxon>
    </lineage>
</organism>
<proteinExistence type="predicted"/>
<evidence type="ECO:0000259" key="1">
    <source>
        <dbReference type="Pfam" id="PF07007"/>
    </source>
</evidence>
<evidence type="ECO:0000313" key="3">
    <source>
        <dbReference type="Proteomes" id="UP000430368"/>
    </source>
</evidence>
<sequence>MKRYGIIILAGMPVFSGAVSDIEGLISKDPAACRKINVNENYPALLACVTRLSARSEQRLNARLAEIRKDLAALGDVEYRVAFETAQTSWEHYRTDYCAYITMGMDRRGSAFKYQSDFCSASENYRRLDTLEGEPSAS</sequence>
<name>A0ABX6GU09_9GAMM</name>
<dbReference type="InterPro" id="IPR009739">
    <property type="entry name" value="LprI-like_N"/>
</dbReference>
<gene>
    <name evidence="2" type="ORF">FO014_23805</name>
</gene>
<feature type="domain" description="Lysozyme inhibitor LprI-like N-terminal" evidence="1">
    <location>
        <begin position="43"/>
        <end position="130"/>
    </location>
</feature>
<dbReference type="EMBL" id="CP041764">
    <property type="protein sequence ID" value="QHA89766.1"/>
    <property type="molecule type" value="Genomic_DNA"/>
</dbReference>
<dbReference type="Proteomes" id="UP000430368">
    <property type="component" value="Chromosome"/>
</dbReference>
<dbReference type="Pfam" id="PF07007">
    <property type="entry name" value="LprI"/>
    <property type="match status" value="1"/>
</dbReference>
<keyword evidence="3" id="KW-1185">Reference proteome</keyword>
<protein>
    <submittedName>
        <fullName evidence="2">DUF1311 domain-containing protein</fullName>
    </submittedName>
</protein>
<dbReference type="Gene3D" id="1.20.1270.180">
    <property type="match status" value="1"/>
</dbReference>
<accession>A0ABX6GU09</accession>